<dbReference type="Proteomes" id="UP000077881">
    <property type="component" value="Unassembled WGS sequence"/>
</dbReference>
<name>A0A177ZXV6_9BACI</name>
<evidence type="ECO:0000313" key="2">
    <source>
        <dbReference type="Proteomes" id="UP000077881"/>
    </source>
</evidence>
<organism evidence="1 2">
    <name type="scientific">Lederbergia galactosidilytica</name>
    <dbReference type="NCBI Taxonomy" id="217031"/>
    <lineage>
        <taxon>Bacteria</taxon>
        <taxon>Bacillati</taxon>
        <taxon>Bacillota</taxon>
        <taxon>Bacilli</taxon>
        <taxon>Bacillales</taxon>
        <taxon>Bacillaceae</taxon>
        <taxon>Lederbergia</taxon>
    </lineage>
</organism>
<evidence type="ECO:0000313" key="1">
    <source>
        <dbReference type="EMBL" id="OAK72684.1"/>
    </source>
</evidence>
<gene>
    <name evidence="1" type="ORF">ABB05_07450</name>
</gene>
<comment type="caution">
    <text evidence="1">The sequence shown here is derived from an EMBL/GenBank/DDBJ whole genome shotgun (WGS) entry which is preliminary data.</text>
</comment>
<reference evidence="1 2" key="1">
    <citation type="submission" date="2015-05" db="EMBL/GenBank/DDBJ databases">
        <title>Comparison of genome.</title>
        <authorList>
            <person name="Zheng Z."/>
            <person name="Sun M."/>
        </authorList>
    </citation>
    <scope>NUCLEOTIDE SEQUENCE [LARGE SCALE GENOMIC DNA]</scope>
    <source>
        <strain evidence="1 2">G25-74</strain>
    </source>
</reference>
<protein>
    <submittedName>
        <fullName evidence="1">Phage protein</fullName>
    </submittedName>
</protein>
<keyword evidence="2" id="KW-1185">Reference proteome</keyword>
<dbReference type="AlphaFoldDB" id="A0A177ZXV6"/>
<dbReference type="PATRIC" id="fig|217031.6.peg.1607"/>
<sequence>MARRSYQRRQTNKLKWSADLLKLGEYIDPDTDRVKIDYLPDRTIKYNNIGVTVTDNAFVERDTDKIVKKIEVRIDRKIEDNRKDYRIKIRDRIYNIGRIYVREEDRAMEMSLAYAN</sequence>
<dbReference type="OrthoDB" id="2873631at2"/>
<accession>A0A177ZXV6</accession>
<dbReference type="EMBL" id="LDJR01000034">
    <property type="protein sequence ID" value="OAK72684.1"/>
    <property type="molecule type" value="Genomic_DNA"/>
</dbReference>
<proteinExistence type="predicted"/>
<dbReference type="STRING" id="217031.ABB05_07450"/>
<dbReference type="RefSeq" id="WP_064467902.1">
    <property type="nucleotide sequence ID" value="NZ_LDJR01000034.1"/>
</dbReference>